<dbReference type="PANTHER" id="PTHR31609">
    <property type="entry name" value="YDJC DEACETYLASE FAMILY MEMBER"/>
    <property type="match status" value="1"/>
</dbReference>
<dbReference type="GO" id="GO:0019213">
    <property type="term" value="F:deacetylase activity"/>
    <property type="evidence" value="ECO:0007669"/>
    <property type="project" value="TreeGrafter"/>
</dbReference>
<sequence>MPASRRNPTAGNRKLILTADDFGLSPALNAAVALAHKYGLLTCASLMVSAPAAAHAVALARQLPGLCLGLHLTLAQGRPVLPPRHVRRLVDFRGEFPKKPVTAGFRYYFKLSLLPEIRRELAAQIEAGLHSGLRLWFLNGHLNLHLHPRILPIVLDLAREYQIPAIRLCREDWRTTLALTSNRRLPKIAQGLIFSWLSARARVFADAAGLAYNDHLFGLTNDGRMTEAHLLALIRRLKPGVTEICFHPALYPDPELMRWGPGYHRQAELAALLSPQIPRLLAGKAVLQNFRDIASRDIVKD</sequence>
<gene>
    <name evidence="6" type="ORF">ENV62_10800</name>
</gene>
<keyword evidence="5" id="KW-0119">Carbohydrate metabolism</keyword>
<proteinExistence type="predicted"/>
<evidence type="ECO:0000256" key="3">
    <source>
        <dbReference type="ARBA" id="ARBA00022801"/>
    </source>
</evidence>
<evidence type="ECO:0000256" key="1">
    <source>
        <dbReference type="ARBA" id="ARBA00001946"/>
    </source>
</evidence>
<dbReference type="Pfam" id="PF04794">
    <property type="entry name" value="YdjC"/>
    <property type="match status" value="1"/>
</dbReference>
<evidence type="ECO:0000256" key="4">
    <source>
        <dbReference type="ARBA" id="ARBA00022842"/>
    </source>
</evidence>
<dbReference type="Gene3D" id="3.20.20.370">
    <property type="entry name" value="Glycoside hydrolase/deacetylase"/>
    <property type="match status" value="1"/>
</dbReference>
<dbReference type="SUPFAM" id="SSF88713">
    <property type="entry name" value="Glycoside hydrolase/deacetylase"/>
    <property type="match status" value="1"/>
</dbReference>
<dbReference type="GO" id="GO:0005975">
    <property type="term" value="P:carbohydrate metabolic process"/>
    <property type="evidence" value="ECO:0007669"/>
    <property type="project" value="InterPro"/>
</dbReference>
<name>A0A7C3WJ03_9BACT</name>
<dbReference type="AlphaFoldDB" id="A0A7C3WJ03"/>
<organism evidence="6">
    <name type="scientific">Desulfobacca acetoxidans</name>
    <dbReference type="NCBI Taxonomy" id="60893"/>
    <lineage>
        <taxon>Bacteria</taxon>
        <taxon>Pseudomonadati</taxon>
        <taxon>Thermodesulfobacteriota</taxon>
        <taxon>Desulfobaccia</taxon>
        <taxon>Desulfobaccales</taxon>
        <taxon>Desulfobaccaceae</taxon>
        <taxon>Desulfobacca</taxon>
    </lineage>
</organism>
<comment type="cofactor">
    <cofactor evidence="1">
        <name>Mg(2+)</name>
        <dbReference type="ChEBI" id="CHEBI:18420"/>
    </cofactor>
</comment>
<dbReference type="NCBIfam" id="TIGR03473">
    <property type="entry name" value="HpnK"/>
    <property type="match status" value="1"/>
</dbReference>
<comment type="caution">
    <text evidence="6">The sequence shown here is derived from an EMBL/GenBank/DDBJ whole genome shotgun (WGS) entry which is preliminary data.</text>
</comment>
<protein>
    <submittedName>
        <fullName evidence="6">ChbG/HpnK family deacetylase</fullName>
    </submittedName>
</protein>
<accession>A0A7C3WJ03</accession>
<dbReference type="InterPro" id="IPR011330">
    <property type="entry name" value="Glyco_hydro/deAcase_b/a-brl"/>
</dbReference>
<keyword evidence="2" id="KW-0479">Metal-binding</keyword>
<dbReference type="InterPro" id="IPR006879">
    <property type="entry name" value="YdjC-like"/>
</dbReference>
<dbReference type="EMBL" id="DTHB01000060">
    <property type="protein sequence ID" value="HGB15708.1"/>
    <property type="molecule type" value="Genomic_DNA"/>
</dbReference>
<evidence type="ECO:0000256" key="2">
    <source>
        <dbReference type="ARBA" id="ARBA00022723"/>
    </source>
</evidence>
<reference evidence="6" key="1">
    <citation type="journal article" date="2020" name="mSystems">
        <title>Genome- and Community-Level Interaction Insights into Carbon Utilization and Element Cycling Functions of Hydrothermarchaeota in Hydrothermal Sediment.</title>
        <authorList>
            <person name="Zhou Z."/>
            <person name="Liu Y."/>
            <person name="Xu W."/>
            <person name="Pan J."/>
            <person name="Luo Z.H."/>
            <person name="Li M."/>
        </authorList>
    </citation>
    <scope>NUCLEOTIDE SEQUENCE [LARGE SCALE GENOMIC DNA]</scope>
    <source>
        <strain evidence="6">SpSt-776</strain>
    </source>
</reference>
<dbReference type="GO" id="GO:0016787">
    <property type="term" value="F:hydrolase activity"/>
    <property type="evidence" value="ECO:0007669"/>
    <property type="project" value="UniProtKB-KW"/>
</dbReference>
<dbReference type="InterPro" id="IPR017836">
    <property type="entry name" value="Hopanoid_biosynth-assoc_HpnK"/>
</dbReference>
<evidence type="ECO:0000313" key="6">
    <source>
        <dbReference type="EMBL" id="HGB15708.1"/>
    </source>
</evidence>
<dbReference type="GO" id="GO:0046872">
    <property type="term" value="F:metal ion binding"/>
    <property type="evidence" value="ECO:0007669"/>
    <property type="project" value="UniProtKB-KW"/>
</dbReference>
<keyword evidence="4" id="KW-0460">Magnesium</keyword>
<keyword evidence="3" id="KW-0378">Hydrolase</keyword>
<evidence type="ECO:0000256" key="5">
    <source>
        <dbReference type="ARBA" id="ARBA00023277"/>
    </source>
</evidence>
<dbReference type="PANTHER" id="PTHR31609:SF1">
    <property type="entry name" value="CARBOHYDRATE DEACETYLASE"/>
    <property type="match status" value="1"/>
</dbReference>